<dbReference type="RefSeq" id="XP_011089209.1">
    <property type="nucleotide sequence ID" value="XM_011090907.1"/>
</dbReference>
<accession>A0A6I9U5X2</accession>
<dbReference type="KEGG" id="sind:105170235"/>
<dbReference type="InterPro" id="IPR056440">
    <property type="entry name" value="Zn-ribbon_GIR1"/>
</dbReference>
<feature type="compositionally biased region" description="Polar residues" evidence="1">
    <location>
        <begin position="43"/>
        <end position="55"/>
    </location>
</feature>
<dbReference type="OrthoDB" id="1930194at2759"/>
<name>A0A6I9U5X2_SESIN</name>
<dbReference type="PANTHER" id="PTHR33177">
    <property type="entry name" value="PUTATIVE-RELATED"/>
    <property type="match status" value="1"/>
</dbReference>
<proteinExistence type="predicted"/>
<feature type="region of interest" description="Disordered" evidence="1">
    <location>
        <begin position="25"/>
        <end position="58"/>
    </location>
</feature>
<protein>
    <submittedName>
        <fullName evidence="4">Uncharacterized protein LOC105170235</fullName>
    </submittedName>
</protein>
<reference evidence="4" key="1">
    <citation type="submission" date="2025-08" db="UniProtKB">
        <authorList>
            <consortium name="RefSeq"/>
        </authorList>
    </citation>
    <scope>IDENTIFICATION</scope>
</reference>
<gene>
    <name evidence="4" type="primary">LOC105170235</name>
</gene>
<dbReference type="InterPro" id="IPR055281">
    <property type="entry name" value="GIR1-2/SIED1"/>
</dbReference>
<organism evidence="3 4">
    <name type="scientific">Sesamum indicum</name>
    <name type="common">Oriental sesame</name>
    <name type="synonym">Sesamum orientale</name>
    <dbReference type="NCBI Taxonomy" id="4182"/>
    <lineage>
        <taxon>Eukaryota</taxon>
        <taxon>Viridiplantae</taxon>
        <taxon>Streptophyta</taxon>
        <taxon>Embryophyta</taxon>
        <taxon>Tracheophyta</taxon>
        <taxon>Spermatophyta</taxon>
        <taxon>Magnoliopsida</taxon>
        <taxon>eudicotyledons</taxon>
        <taxon>Gunneridae</taxon>
        <taxon>Pentapetalae</taxon>
        <taxon>asterids</taxon>
        <taxon>lamiids</taxon>
        <taxon>Lamiales</taxon>
        <taxon>Pedaliaceae</taxon>
        <taxon>Sesamum</taxon>
    </lineage>
</organism>
<sequence>MYKLELMNVARMNCKAESSKLELKLKLSPPRDRRQVLSPGGSIASNESSPRSSCVSREASPEEAGCLFGRWETSPMMPVGCPRCLMYVMLLQENPKCPKCKSTVLLDFLNEDSTRKLKK</sequence>
<feature type="domain" description="GIR1-like zinc ribbon" evidence="2">
    <location>
        <begin position="76"/>
        <end position="109"/>
    </location>
</feature>
<dbReference type="Pfam" id="PF24747">
    <property type="entry name" value="Zn-ribbon_GIR1"/>
    <property type="match status" value="1"/>
</dbReference>
<dbReference type="InParanoid" id="A0A6I9U5X2"/>
<evidence type="ECO:0000256" key="1">
    <source>
        <dbReference type="SAM" id="MobiDB-lite"/>
    </source>
</evidence>
<evidence type="ECO:0000313" key="4">
    <source>
        <dbReference type="RefSeq" id="XP_011089209.1"/>
    </source>
</evidence>
<keyword evidence="3" id="KW-1185">Reference proteome</keyword>
<feature type="compositionally biased region" description="Basic and acidic residues" evidence="1">
    <location>
        <begin position="25"/>
        <end position="35"/>
    </location>
</feature>
<evidence type="ECO:0000259" key="2">
    <source>
        <dbReference type="Pfam" id="PF24747"/>
    </source>
</evidence>
<dbReference type="PANTHER" id="PTHR33177:SF74">
    <property type="entry name" value="PROTEIN GL2-INTERACTING REPRESSOR 1"/>
    <property type="match status" value="1"/>
</dbReference>
<evidence type="ECO:0000313" key="3">
    <source>
        <dbReference type="Proteomes" id="UP000504604"/>
    </source>
</evidence>
<dbReference type="Proteomes" id="UP000504604">
    <property type="component" value="Linkage group LG9"/>
</dbReference>
<dbReference type="AlphaFoldDB" id="A0A6I9U5X2"/>
<dbReference type="GeneID" id="105170235"/>